<proteinExistence type="inferred from homology"/>
<organism evidence="3 4">
    <name type="scientific">Streptomyces alboniger</name>
    <dbReference type="NCBI Taxonomy" id="132473"/>
    <lineage>
        <taxon>Bacteria</taxon>
        <taxon>Bacillati</taxon>
        <taxon>Actinomycetota</taxon>
        <taxon>Actinomycetes</taxon>
        <taxon>Kitasatosporales</taxon>
        <taxon>Streptomycetaceae</taxon>
        <taxon>Streptomyces</taxon>
        <taxon>Streptomyces aurantiacus group</taxon>
    </lineage>
</organism>
<dbReference type="PANTHER" id="PTHR11487:SF0">
    <property type="entry name" value="S-ACYL FATTY ACID SYNTHASE THIOESTERASE, MEDIUM CHAIN"/>
    <property type="match status" value="1"/>
</dbReference>
<accession>A0A5J6HRR7</accession>
<dbReference type="InterPro" id="IPR001031">
    <property type="entry name" value="Thioesterase"/>
</dbReference>
<evidence type="ECO:0000313" key="4">
    <source>
        <dbReference type="Proteomes" id="UP000326553"/>
    </source>
</evidence>
<dbReference type="OrthoDB" id="8480037at2"/>
<feature type="domain" description="Thioesterase" evidence="2">
    <location>
        <begin position="37"/>
        <end position="262"/>
    </location>
</feature>
<dbReference type="Proteomes" id="UP000326553">
    <property type="component" value="Chromosome"/>
</dbReference>
<dbReference type="InterPro" id="IPR012223">
    <property type="entry name" value="TEII"/>
</dbReference>
<dbReference type="SUPFAM" id="SSF53474">
    <property type="entry name" value="alpha/beta-Hydrolases"/>
    <property type="match status" value="1"/>
</dbReference>
<reference evidence="3 4" key="1">
    <citation type="submission" date="2017-09" db="EMBL/GenBank/DDBJ databases">
        <authorList>
            <person name="Lee N."/>
            <person name="Cho B.-K."/>
        </authorList>
    </citation>
    <scope>NUCLEOTIDE SEQUENCE [LARGE SCALE GENOMIC DNA]</scope>
    <source>
        <strain evidence="3 4">ATCC 12461</strain>
    </source>
</reference>
<sequence length="277" mass="29293">MDHGGGGMRADVEPGVSFGDLERWFLGGLERPWRDTQLLCLPHSGGNASSYRAWLTAVDAAGVDVVPVQLPGRETRLTEPPYTDHATLVGDLARVVERAGFPRVALFGHSMGAVLSVNLCRALEEIGVPVAHVFVSGHGGPSQRPASTFPTDASDETILDALGATGAPNYEGLLRYPELRDMVLRVIRADLGVVLTGMVAGPPVQAPITVLNGEDDPTPAGSEDLAEWAEVTKGAWASHRLPGGHFYLVEQGEAVAGVIRAALAAESAHRRTESRNA</sequence>
<name>A0A5J6HRR7_STRAD</name>
<dbReference type="EMBL" id="CP023695">
    <property type="protein sequence ID" value="QEV21882.1"/>
    <property type="molecule type" value="Genomic_DNA"/>
</dbReference>
<dbReference type="InterPro" id="IPR029058">
    <property type="entry name" value="AB_hydrolase_fold"/>
</dbReference>
<keyword evidence="4" id="KW-1185">Reference proteome</keyword>
<comment type="similarity">
    <text evidence="1">Belongs to the thioesterase family.</text>
</comment>
<dbReference type="KEGG" id="salw:CP975_34065"/>
<evidence type="ECO:0000313" key="3">
    <source>
        <dbReference type="EMBL" id="QEV21882.1"/>
    </source>
</evidence>
<evidence type="ECO:0000256" key="1">
    <source>
        <dbReference type="ARBA" id="ARBA00007169"/>
    </source>
</evidence>
<dbReference type="PANTHER" id="PTHR11487">
    <property type="entry name" value="THIOESTERASE"/>
    <property type="match status" value="1"/>
</dbReference>
<dbReference type="Gene3D" id="3.40.50.1820">
    <property type="entry name" value="alpha/beta hydrolase"/>
    <property type="match status" value="1"/>
</dbReference>
<dbReference type="Pfam" id="PF00975">
    <property type="entry name" value="Thioesterase"/>
    <property type="match status" value="1"/>
</dbReference>
<gene>
    <name evidence="3" type="ORF">CP975_34065</name>
</gene>
<evidence type="ECO:0000259" key="2">
    <source>
        <dbReference type="Pfam" id="PF00975"/>
    </source>
</evidence>
<protein>
    <submittedName>
        <fullName evidence="3">Thioesterase</fullName>
    </submittedName>
</protein>
<dbReference type="AlphaFoldDB" id="A0A5J6HRR7"/>
<dbReference type="GO" id="GO:0008610">
    <property type="term" value="P:lipid biosynthetic process"/>
    <property type="evidence" value="ECO:0007669"/>
    <property type="project" value="TreeGrafter"/>
</dbReference>